<comment type="similarity">
    <text evidence="2">Belongs to the misato family.</text>
</comment>
<accession>A0AAP0D6D6</accession>
<dbReference type="GO" id="GO:0005739">
    <property type="term" value="C:mitochondrion"/>
    <property type="evidence" value="ECO:0007669"/>
    <property type="project" value="UniProtKB-SubCell"/>
</dbReference>
<evidence type="ECO:0000313" key="7">
    <source>
        <dbReference type="Proteomes" id="UP001408789"/>
    </source>
</evidence>
<dbReference type="Pfam" id="PF10644">
    <property type="entry name" value="Misat_Tub_SegII"/>
    <property type="match status" value="1"/>
</dbReference>
<evidence type="ECO:0000259" key="5">
    <source>
        <dbReference type="Pfam" id="PF14881"/>
    </source>
</evidence>
<gene>
    <name evidence="6" type="ORF">SSX86_014427</name>
</gene>
<dbReference type="EMBL" id="JBCNJP010000015">
    <property type="protein sequence ID" value="KAK9067102.1"/>
    <property type="molecule type" value="Genomic_DNA"/>
</dbReference>
<evidence type="ECO:0000256" key="3">
    <source>
        <dbReference type="ARBA" id="ARBA00023128"/>
    </source>
</evidence>
<comment type="caution">
    <text evidence="6">The sequence shown here is derived from an EMBL/GenBank/DDBJ whole genome shotgun (WGS) entry which is preliminary data.</text>
</comment>
<dbReference type="AlphaFoldDB" id="A0AAP0D6D6"/>
<organism evidence="6 7">
    <name type="scientific">Deinandra increscens subsp. villosa</name>
    <dbReference type="NCBI Taxonomy" id="3103831"/>
    <lineage>
        <taxon>Eukaryota</taxon>
        <taxon>Viridiplantae</taxon>
        <taxon>Streptophyta</taxon>
        <taxon>Embryophyta</taxon>
        <taxon>Tracheophyta</taxon>
        <taxon>Spermatophyta</taxon>
        <taxon>Magnoliopsida</taxon>
        <taxon>eudicotyledons</taxon>
        <taxon>Gunneridae</taxon>
        <taxon>Pentapetalae</taxon>
        <taxon>asterids</taxon>
        <taxon>campanulids</taxon>
        <taxon>Asterales</taxon>
        <taxon>Asteraceae</taxon>
        <taxon>Asteroideae</taxon>
        <taxon>Heliantheae alliance</taxon>
        <taxon>Madieae</taxon>
        <taxon>Madiinae</taxon>
        <taxon>Deinandra</taxon>
    </lineage>
</organism>
<dbReference type="InterPro" id="IPR049942">
    <property type="entry name" value="DML1/Misato"/>
</dbReference>
<evidence type="ECO:0000259" key="4">
    <source>
        <dbReference type="Pfam" id="PF10644"/>
    </source>
</evidence>
<feature type="domain" description="Misato Segment II tubulin-like" evidence="4">
    <location>
        <begin position="2"/>
        <end position="121"/>
    </location>
</feature>
<evidence type="ECO:0000256" key="1">
    <source>
        <dbReference type="ARBA" id="ARBA00004173"/>
    </source>
</evidence>
<dbReference type="GO" id="GO:0007005">
    <property type="term" value="P:mitochondrion organization"/>
    <property type="evidence" value="ECO:0007669"/>
    <property type="project" value="InterPro"/>
</dbReference>
<evidence type="ECO:0000256" key="2">
    <source>
        <dbReference type="ARBA" id="ARBA00008507"/>
    </source>
</evidence>
<comment type="subcellular location">
    <subcellularLocation>
        <location evidence="1">Mitochondrion</location>
    </subcellularLocation>
</comment>
<dbReference type="SUPFAM" id="SSF52490">
    <property type="entry name" value="Tubulin nucleotide-binding domain-like"/>
    <property type="match status" value="1"/>
</dbReference>
<name>A0AAP0D6D6_9ASTR</name>
<sequence>MKELVTFQVGSYANFIGSHFWNFQDELLGLLEDPQAHLVFKNQNLDMDVLYRTGETQQGMPTYTPRMISVDFQGSLGSMSSSGTLYNHNPSSSSRVATWTGNVSTQASEPHKKNLFLQRLYDEGQETNGSEILDTDVVKSLEDGVQFWTDFSKVHYHPQSLFELNGSWMNPQEFNNYGIGRNTLSEGLQGDEINERLRFFIEECDHVQGIQFMVDDSGGFSGVAASLLENIEDEYTNVPVLLYSVRSPNSYNNLTSRKLSITRNLHDAVSFSALSSLCKLIVPVGLPSLSESKVSQYLNVENEKPYQSSAVYASAIHSITIPFRMKKVGPTGESSNESGGMNLYECIQMLAGQGRQNSVAVLDAAMPPPSMAAGRFQQPLLGNLQPLTPETAHDVDDSQAIESLIVHGALGAGEHEASVSEVSEAVETEYESTSSRPRFSHLSLSRCPLPIPLPFPSIFNNLVGRRGDLLLTTPTESGSSSRRGSLDVHSIPMAARLRSTTAVLPFLENRLGYIRKFGIERGSIGASVLTSWGFGREEVEEIGENLSKMVLTLDPQQGYSSDDSD</sequence>
<dbReference type="Gene3D" id="3.40.50.1440">
    <property type="entry name" value="Tubulin/FtsZ, GTPase domain"/>
    <property type="match status" value="1"/>
</dbReference>
<dbReference type="Pfam" id="PF14881">
    <property type="entry name" value="Tubulin_3"/>
    <property type="match status" value="1"/>
</dbReference>
<keyword evidence="7" id="KW-1185">Reference proteome</keyword>
<dbReference type="CDD" id="cd06060">
    <property type="entry name" value="misato"/>
    <property type="match status" value="1"/>
</dbReference>
<reference evidence="6 7" key="1">
    <citation type="submission" date="2024-04" db="EMBL/GenBank/DDBJ databases">
        <title>The reference genome of an endangered Asteraceae, Deinandra increscens subsp. villosa, native to the Central Coast of California.</title>
        <authorList>
            <person name="Guilliams M."/>
            <person name="Hasenstab-Lehman K."/>
            <person name="Meyer R."/>
            <person name="Mcevoy S."/>
        </authorList>
    </citation>
    <scope>NUCLEOTIDE SEQUENCE [LARGE SCALE GENOMIC DNA]</scope>
    <source>
        <tissue evidence="6">Leaf</tissue>
    </source>
</reference>
<dbReference type="PANTHER" id="PTHR13391">
    <property type="entry name" value="MITOCHONDRIAL DISTRIBUTION REGULATOR MISATO"/>
    <property type="match status" value="1"/>
</dbReference>
<evidence type="ECO:0000313" key="6">
    <source>
        <dbReference type="EMBL" id="KAK9067102.1"/>
    </source>
</evidence>
<dbReference type="PANTHER" id="PTHR13391:SF0">
    <property type="entry name" value="PROTEIN MISATO HOMOLOG 1"/>
    <property type="match status" value="1"/>
</dbReference>
<keyword evidence="3" id="KW-0496">Mitochondrion</keyword>
<dbReference type="Proteomes" id="UP001408789">
    <property type="component" value="Unassembled WGS sequence"/>
</dbReference>
<dbReference type="InterPro" id="IPR029209">
    <property type="entry name" value="DML1/Misato_tubulin"/>
</dbReference>
<protein>
    <recommendedName>
        <fullName evidence="8">Protein misato homolog 1</fullName>
    </recommendedName>
</protein>
<dbReference type="InterPro" id="IPR036525">
    <property type="entry name" value="Tubulin/FtsZ_GTPase_sf"/>
</dbReference>
<evidence type="ECO:0008006" key="8">
    <source>
        <dbReference type="Google" id="ProtNLM"/>
    </source>
</evidence>
<proteinExistence type="inferred from homology"/>
<feature type="domain" description="DML1/Misato tubulin" evidence="5">
    <location>
        <begin position="143"/>
        <end position="324"/>
    </location>
</feature>
<dbReference type="InterPro" id="IPR019605">
    <property type="entry name" value="Misato_II_tubulin-like"/>
</dbReference>